<evidence type="ECO:0000256" key="1">
    <source>
        <dbReference type="SAM" id="MobiDB-lite"/>
    </source>
</evidence>
<keyword evidence="4" id="KW-1185">Reference proteome</keyword>
<feature type="region of interest" description="Disordered" evidence="1">
    <location>
        <begin position="75"/>
        <end position="102"/>
    </location>
</feature>
<keyword evidence="2" id="KW-0812">Transmembrane</keyword>
<feature type="compositionally biased region" description="Basic residues" evidence="1">
    <location>
        <begin position="75"/>
        <end position="96"/>
    </location>
</feature>
<accession>A0ABP7T9Z6</accession>
<evidence type="ECO:0000256" key="2">
    <source>
        <dbReference type="SAM" id="Phobius"/>
    </source>
</evidence>
<keyword evidence="2" id="KW-1133">Transmembrane helix</keyword>
<dbReference type="Proteomes" id="UP001500968">
    <property type="component" value="Unassembled WGS sequence"/>
</dbReference>
<dbReference type="EMBL" id="BAABCR010000003">
    <property type="protein sequence ID" value="GAA4023195.1"/>
    <property type="molecule type" value="Genomic_DNA"/>
</dbReference>
<sequence length="102" mass="11968">MIKYIMSRKDNEKAFWGILLSAIVFGIGYYFLNYIATMEEPPLGHTIHILIGTTLMAVSGLGVVLILKYLYDQKRRKKRKENKRRKHKIVFLKHQKKESSTI</sequence>
<evidence type="ECO:0000313" key="3">
    <source>
        <dbReference type="EMBL" id="GAA4023195.1"/>
    </source>
</evidence>
<evidence type="ECO:0000313" key="4">
    <source>
        <dbReference type="Proteomes" id="UP001500968"/>
    </source>
</evidence>
<dbReference type="RefSeq" id="WP_324691872.1">
    <property type="nucleotide sequence ID" value="NZ_BAABCR010000003.1"/>
</dbReference>
<name>A0ABP7T9Z6_9FLAO</name>
<protein>
    <submittedName>
        <fullName evidence="3">Uncharacterized protein</fullName>
    </submittedName>
</protein>
<keyword evidence="2" id="KW-0472">Membrane</keyword>
<organism evidence="3 4">
    <name type="scientific">Flavobacterium cheonhonense</name>
    <dbReference type="NCBI Taxonomy" id="706185"/>
    <lineage>
        <taxon>Bacteria</taxon>
        <taxon>Pseudomonadati</taxon>
        <taxon>Bacteroidota</taxon>
        <taxon>Flavobacteriia</taxon>
        <taxon>Flavobacteriales</taxon>
        <taxon>Flavobacteriaceae</taxon>
        <taxon>Flavobacterium</taxon>
    </lineage>
</organism>
<reference evidence="4" key="1">
    <citation type="journal article" date="2019" name="Int. J. Syst. Evol. Microbiol.">
        <title>The Global Catalogue of Microorganisms (GCM) 10K type strain sequencing project: providing services to taxonomists for standard genome sequencing and annotation.</title>
        <authorList>
            <consortium name="The Broad Institute Genomics Platform"/>
            <consortium name="The Broad Institute Genome Sequencing Center for Infectious Disease"/>
            <person name="Wu L."/>
            <person name="Ma J."/>
        </authorList>
    </citation>
    <scope>NUCLEOTIDE SEQUENCE [LARGE SCALE GENOMIC DNA]</scope>
    <source>
        <strain evidence="4">JCM 17064</strain>
    </source>
</reference>
<feature type="transmembrane region" description="Helical" evidence="2">
    <location>
        <begin position="14"/>
        <end position="35"/>
    </location>
</feature>
<feature type="transmembrane region" description="Helical" evidence="2">
    <location>
        <begin position="47"/>
        <end position="71"/>
    </location>
</feature>
<gene>
    <name evidence="3" type="ORF">GCM10022386_02670</name>
</gene>
<comment type="caution">
    <text evidence="3">The sequence shown here is derived from an EMBL/GenBank/DDBJ whole genome shotgun (WGS) entry which is preliminary data.</text>
</comment>
<proteinExistence type="predicted"/>